<name>A0A7I7M6D8_9MYCO</name>
<dbReference type="CDD" id="cd06530">
    <property type="entry name" value="S26_SPase_I"/>
    <property type="match status" value="1"/>
</dbReference>
<organism evidence="1 2">
    <name type="scientific">Mycolicibacterium psychrotolerans</name>
    <dbReference type="NCBI Taxonomy" id="216929"/>
    <lineage>
        <taxon>Bacteria</taxon>
        <taxon>Bacillati</taxon>
        <taxon>Actinomycetota</taxon>
        <taxon>Actinomycetes</taxon>
        <taxon>Mycobacteriales</taxon>
        <taxon>Mycobacteriaceae</taxon>
        <taxon>Mycolicibacterium</taxon>
    </lineage>
</organism>
<dbReference type="Gene3D" id="2.10.109.10">
    <property type="entry name" value="Umud Fragment, subunit A"/>
    <property type="match status" value="1"/>
</dbReference>
<sequence length="94" mass="10192">MRPTLQPGDGLLAVRCGAPKTGQLRVFPDPLKSSRYLIKRVGNVRPLQDGTIFEAVSDNAGAPGVTDSRQFGWVPAARSYRVLWTVRTGPRGEG</sequence>
<evidence type="ECO:0000313" key="2">
    <source>
        <dbReference type="Proteomes" id="UP000466514"/>
    </source>
</evidence>
<dbReference type="AlphaFoldDB" id="A0A7I7M6D8"/>
<evidence type="ECO:0008006" key="3">
    <source>
        <dbReference type="Google" id="ProtNLM"/>
    </source>
</evidence>
<evidence type="ECO:0000313" key="1">
    <source>
        <dbReference type="EMBL" id="BBX67748.1"/>
    </source>
</evidence>
<dbReference type="InterPro" id="IPR019533">
    <property type="entry name" value="Peptidase_S26"/>
</dbReference>
<proteinExistence type="predicted"/>
<dbReference type="KEGG" id="mpsc:MPSYJ_12090"/>
<dbReference type="EMBL" id="AP022574">
    <property type="protein sequence ID" value="BBX67748.1"/>
    <property type="molecule type" value="Genomic_DNA"/>
</dbReference>
<dbReference type="RefSeq" id="WP_179965341.1">
    <property type="nucleotide sequence ID" value="NZ_AP022574.1"/>
</dbReference>
<accession>A0A7I7M6D8</accession>
<dbReference type="InterPro" id="IPR036286">
    <property type="entry name" value="LexA/Signal_pep-like_sf"/>
</dbReference>
<protein>
    <recommendedName>
        <fullName evidence="3">S26 family signal peptidase</fullName>
    </recommendedName>
</protein>
<keyword evidence="2" id="KW-1185">Reference proteome</keyword>
<dbReference type="GO" id="GO:0004252">
    <property type="term" value="F:serine-type endopeptidase activity"/>
    <property type="evidence" value="ECO:0007669"/>
    <property type="project" value="InterPro"/>
</dbReference>
<gene>
    <name evidence="1" type="ORF">MPSYJ_12090</name>
</gene>
<dbReference type="SUPFAM" id="SSF51306">
    <property type="entry name" value="LexA/Signal peptidase"/>
    <property type="match status" value="1"/>
</dbReference>
<reference evidence="1 2" key="1">
    <citation type="journal article" date="2019" name="Emerg. Microbes Infect.">
        <title>Comprehensive subspecies identification of 175 nontuberculous mycobacteria species based on 7547 genomic profiles.</title>
        <authorList>
            <person name="Matsumoto Y."/>
            <person name="Kinjo T."/>
            <person name="Motooka D."/>
            <person name="Nabeya D."/>
            <person name="Jung N."/>
            <person name="Uechi K."/>
            <person name="Horii T."/>
            <person name="Iida T."/>
            <person name="Fujita J."/>
            <person name="Nakamura S."/>
        </authorList>
    </citation>
    <scope>NUCLEOTIDE SEQUENCE [LARGE SCALE GENOMIC DNA]</scope>
    <source>
        <strain evidence="1 2">JCM 13323</strain>
    </source>
</reference>
<dbReference type="Proteomes" id="UP000466514">
    <property type="component" value="Chromosome"/>
</dbReference>
<dbReference type="GO" id="GO:0006465">
    <property type="term" value="P:signal peptide processing"/>
    <property type="evidence" value="ECO:0007669"/>
    <property type="project" value="InterPro"/>
</dbReference>